<dbReference type="NCBIfam" id="TIGR00380">
    <property type="entry name" value="cobal_cbiB"/>
    <property type="match status" value="1"/>
</dbReference>
<comment type="subcellular location">
    <subcellularLocation>
        <location evidence="1 9">Cell membrane</location>
        <topology evidence="1 9">Multi-pass membrane protein</topology>
    </subcellularLocation>
</comment>
<reference evidence="10 11" key="1">
    <citation type="submission" date="2020-02" db="EMBL/GenBank/DDBJ databases">
        <title>Bacillus aquiflavi sp. nov., isolated from yellow water of strong flavor Chinese baijiu in Yibin region of China.</title>
        <authorList>
            <person name="Xie J."/>
        </authorList>
    </citation>
    <scope>NUCLEOTIDE SEQUENCE [LARGE SCALE GENOMIC DNA]</scope>
    <source>
        <strain evidence="10 11">SA4</strain>
    </source>
</reference>
<keyword evidence="7 9" id="KW-1133">Transmembrane helix</keyword>
<evidence type="ECO:0000256" key="3">
    <source>
        <dbReference type="ARBA" id="ARBA00006263"/>
    </source>
</evidence>
<evidence type="ECO:0000256" key="4">
    <source>
        <dbReference type="ARBA" id="ARBA00022475"/>
    </source>
</evidence>
<comment type="similarity">
    <text evidence="3 9">Belongs to the CobD/CbiB family.</text>
</comment>
<dbReference type="PANTHER" id="PTHR34308:SF1">
    <property type="entry name" value="COBALAMIN BIOSYNTHESIS PROTEIN CBIB"/>
    <property type="match status" value="1"/>
</dbReference>
<protein>
    <recommendedName>
        <fullName evidence="9">Cobalamin biosynthesis protein CobD</fullName>
    </recommendedName>
</protein>
<feature type="transmembrane region" description="Helical" evidence="9">
    <location>
        <begin position="54"/>
        <end position="75"/>
    </location>
</feature>
<evidence type="ECO:0000256" key="8">
    <source>
        <dbReference type="ARBA" id="ARBA00023136"/>
    </source>
</evidence>
<keyword evidence="4 9" id="KW-1003">Cell membrane</keyword>
<comment type="caution">
    <text evidence="9">Lacks conserved residue(s) required for the propagation of feature annotation.</text>
</comment>
<gene>
    <name evidence="9 10" type="primary">cobD</name>
    <name evidence="10" type="ORF">G4D63_05980</name>
</gene>
<evidence type="ECO:0000256" key="7">
    <source>
        <dbReference type="ARBA" id="ARBA00022989"/>
    </source>
</evidence>
<keyword evidence="6 9" id="KW-0812">Transmembrane</keyword>
<dbReference type="Pfam" id="PF03186">
    <property type="entry name" value="CobD_Cbib"/>
    <property type="match status" value="1"/>
</dbReference>
<evidence type="ECO:0000256" key="5">
    <source>
        <dbReference type="ARBA" id="ARBA00022573"/>
    </source>
</evidence>
<dbReference type="GO" id="GO:0048472">
    <property type="term" value="F:threonine-phosphate decarboxylase activity"/>
    <property type="evidence" value="ECO:0007669"/>
    <property type="project" value="InterPro"/>
</dbReference>
<dbReference type="HAMAP" id="MF_00024">
    <property type="entry name" value="CobD_CbiB"/>
    <property type="match status" value="1"/>
</dbReference>
<dbReference type="Proteomes" id="UP000481043">
    <property type="component" value="Unassembled WGS sequence"/>
</dbReference>
<feature type="transmembrane region" description="Helical" evidence="9">
    <location>
        <begin position="158"/>
        <end position="175"/>
    </location>
</feature>
<accession>A0A6M0Q8E6</accession>
<dbReference type="EMBL" id="JAAIWM010000002">
    <property type="protein sequence ID" value="NEY71288.1"/>
    <property type="molecule type" value="Genomic_DNA"/>
</dbReference>
<evidence type="ECO:0000256" key="1">
    <source>
        <dbReference type="ARBA" id="ARBA00004651"/>
    </source>
</evidence>
<evidence type="ECO:0000256" key="9">
    <source>
        <dbReference type="HAMAP-Rule" id="MF_00024"/>
    </source>
</evidence>
<feature type="transmembrane region" description="Helical" evidence="9">
    <location>
        <begin position="300"/>
        <end position="317"/>
    </location>
</feature>
<keyword evidence="8 9" id="KW-0472">Membrane</keyword>
<comment type="pathway">
    <text evidence="2 9">Cofactor biosynthesis; adenosylcobalamin biosynthesis.</text>
</comment>
<organism evidence="10 11">
    <name type="scientific">Bacillus mesophilus</name>
    <dbReference type="NCBI Taxonomy" id="1808955"/>
    <lineage>
        <taxon>Bacteria</taxon>
        <taxon>Bacillati</taxon>
        <taxon>Bacillota</taxon>
        <taxon>Bacilli</taxon>
        <taxon>Bacillales</taxon>
        <taxon>Bacillaceae</taxon>
        <taxon>Bacillus</taxon>
    </lineage>
</organism>
<dbReference type="GO" id="GO:0009236">
    <property type="term" value="P:cobalamin biosynthetic process"/>
    <property type="evidence" value="ECO:0007669"/>
    <property type="project" value="UniProtKB-UniRule"/>
</dbReference>
<feature type="transmembrane region" description="Helical" evidence="9">
    <location>
        <begin position="87"/>
        <end position="107"/>
    </location>
</feature>
<evidence type="ECO:0000313" key="11">
    <source>
        <dbReference type="Proteomes" id="UP000481043"/>
    </source>
</evidence>
<sequence length="322" mass="35748">MIGHMMAIILALILDKLIGDPKWLPHPVKGMGWLISKLEQRMNNGSNRILKGTIAAFIVVLIPFLLSLMIVVFLYEVHLIAGIIAEAVLLFTTIAPKSLAVAAMDVYQPLKNGQMVKAREKLGWIVGRDTENLNEEEIVRGVVETVAENTSDGVTAPIFYAIIGGAPLAMAYRAINTLDSMVGHKNNRYLLFGRASAKWDDWVNLLPSRLTGICMLLSNLHISSISIDKVFPILFRDAKKHPSPNSGWGEAAMAVLLGVQLGGANYYQGNLSIRPKIGLRLRILHKEHILQSIYIMRRTVLLFTLLTLLGGVFYYYISQAWS</sequence>
<evidence type="ECO:0000313" key="10">
    <source>
        <dbReference type="EMBL" id="NEY71288.1"/>
    </source>
</evidence>
<name>A0A6M0Q8E6_9BACI</name>
<keyword evidence="11" id="KW-1185">Reference proteome</keyword>
<dbReference type="InterPro" id="IPR004485">
    <property type="entry name" value="Cobalamin_biosynth_CobD/CbiB"/>
</dbReference>
<dbReference type="AlphaFoldDB" id="A0A6M0Q8E6"/>
<keyword evidence="5 9" id="KW-0169">Cobalamin biosynthesis</keyword>
<evidence type="ECO:0000256" key="2">
    <source>
        <dbReference type="ARBA" id="ARBA00004953"/>
    </source>
</evidence>
<dbReference type="GO" id="GO:0015420">
    <property type="term" value="F:ABC-type vitamin B12 transporter activity"/>
    <property type="evidence" value="ECO:0007669"/>
    <property type="project" value="UniProtKB-UniRule"/>
</dbReference>
<dbReference type="PANTHER" id="PTHR34308">
    <property type="entry name" value="COBALAMIN BIOSYNTHESIS PROTEIN CBIB"/>
    <property type="match status" value="1"/>
</dbReference>
<dbReference type="RefSeq" id="WP_163178751.1">
    <property type="nucleotide sequence ID" value="NZ_JAAIWM010000002.1"/>
</dbReference>
<comment type="function">
    <text evidence="9">Converts cobyric acid to cobinamide by the addition of aminopropanol on the F carboxylic group.</text>
</comment>
<comment type="caution">
    <text evidence="10">The sequence shown here is derived from an EMBL/GenBank/DDBJ whole genome shotgun (WGS) entry which is preliminary data.</text>
</comment>
<proteinExistence type="inferred from homology"/>
<evidence type="ECO:0000256" key="6">
    <source>
        <dbReference type="ARBA" id="ARBA00022692"/>
    </source>
</evidence>
<dbReference type="UniPathway" id="UPA00148"/>
<dbReference type="GO" id="GO:0005886">
    <property type="term" value="C:plasma membrane"/>
    <property type="evidence" value="ECO:0007669"/>
    <property type="project" value="UniProtKB-SubCell"/>
</dbReference>